<reference evidence="2" key="1">
    <citation type="journal article" date="2022" name="Int. J. Mol. Sci.">
        <title>Draft Genome of Tanacetum Coccineum: Genomic Comparison of Closely Related Tanacetum-Family Plants.</title>
        <authorList>
            <person name="Yamashiro T."/>
            <person name="Shiraishi A."/>
            <person name="Nakayama K."/>
            <person name="Satake H."/>
        </authorList>
    </citation>
    <scope>NUCLEOTIDE SEQUENCE</scope>
</reference>
<comment type="caution">
    <text evidence="2">The sequence shown here is derived from an EMBL/GenBank/DDBJ whole genome shotgun (WGS) entry which is preliminary data.</text>
</comment>
<dbReference type="Proteomes" id="UP001151760">
    <property type="component" value="Unassembled WGS sequence"/>
</dbReference>
<organism evidence="2 3">
    <name type="scientific">Tanacetum coccineum</name>
    <dbReference type="NCBI Taxonomy" id="301880"/>
    <lineage>
        <taxon>Eukaryota</taxon>
        <taxon>Viridiplantae</taxon>
        <taxon>Streptophyta</taxon>
        <taxon>Embryophyta</taxon>
        <taxon>Tracheophyta</taxon>
        <taxon>Spermatophyta</taxon>
        <taxon>Magnoliopsida</taxon>
        <taxon>eudicotyledons</taxon>
        <taxon>Gunneridae</taxon>
        <taxon>Pentapetalae</taxon>
        <taxon>asterids</taxon>
        <taxon>campanulids</taxon>
        <taxon>Asterales</taxon>
        <taxon>Asteraceae</taxon>
        <taxon>Asteroideae</taxon>
        <taxon>Anthemideae</taxon>
        <taxon>Anthemidinae</taxon>
        <taxon>Tanacetum</taxon>
    </lineage>
</organism>
<proteinExistence type="predicted"/>
<protein>
    <submittedName>
        <fullName evidence="2">Uncharacterized protein</fullName>
    </submittedName>
</protein>
<reference evidence="2" key="2">
    <citation type="submission" date="2022-01" db="EMBL/GenBank/DDBJ databases">
        <authorList>
            <person name="Yamashiro T."/>
            <person name="Shiraishi A."/>
            <person name="Satake H."/>
            <person name="Nakayama K."/>
        </authorList>
    </citation>
    <scope>NUCLEOTIDE SEQUENCE</scope>
</reference>
<name>A0ABQ5G6N1_9ASTR</name>
<keyword evidence="3" id="KW-1185">Reference proteome</keyword>
<evidence type="ECO:0000313" key="3">
    <source>
        <dbReference type="Proteomes" id="UP001151760"/>
    </source>
</evidence>
<evidence type="ECO:0000256" key="1">
    <source>
        <dbReference type="SAM" id="MobiDB-lite"/>
    </source>
</evidence>
<dbReference type="EMBL" id="BQNB010018156">
    <property type="protein sequence ID" value="GJT71297.1"/>
    <property type="molecule type" value="Genomic_DNA"/>
</dbReference>
<gene>
    <name evidence="2" type="ORF">Tco_1030583</name>
</gene>
<feature type="region of interest" description="Disordered" evidence="1">
    <location>
        <begin position="54"/>
        <end position="77"/>
    </location>
</feature>
<accession>A0ABQ5G6N1</accession>
<sequence length="213" mass="24579">MGTKTHDWYATIDHRTQVEKPTRILSCKAEKIGASSRAPKAILEDGYMNSRGRYHESSLFPSTGSPTSSGQRRADDWESGDPYAVPFKCFLDDTKGYHQINYGQDDEEKKAFQPVRKEVSQSINWEVSRFEQVPIQVKQKVHAPQFERTDYWRIFSSKNQKENELDPPQRKYTPRTVDLIQDGGSSWWTGRAQPHLLTEGMNSLTALRFEFNS</sequence>
<feature type="compositionally biased region" description="Polar residues" evidence="1">
    <location>
        <begin position="59"/>
        <end position="71"/>
    </location>
</feature>
<evidence type="ECO:0000313" key="2">
    <source>
        <dbReference type="EMBL" id="GJT71297.1"/>
    </source>
</evidence>